<keyword evidence="1" id="KW-0175">Coiled coil</keyword>
<comment type="caution">
    <text evidence="3">The sequence shown here is derived from an EMBL/GenBank/DDBJ whole genome shotgun (WGS) entry which is preliminary data.</text>
</comment>
<evidence type="ECO:0000313" key="4">
    <source>
        <dbReference type="Proteomes" id="UP000823941"/>
    </source>
</evidence>
<feature type="coiled-coil region" evidence="1">
    <location>
        <begin position="78"/>
        <end position="131"/>
    </location>
</feature>
<accession>A0ABQ7QPR1</accession>
<reference evidence="3 4" key="1">
    <citation type="submission" date="2021-06" db="EMBL/GenBank/DDBJ databases">
        <title>A haploid diamondback moth (Plutella xylostella L.) genome assembly resolves 31 chromosomes and identifies a diamide resistance mutation.</title>
        <authorList>
            <person name="Ward C.M."/>
            <person name="Perry K.D."/>
            <person name="Baker G."/>
            <person name="Powis K."/>
            <person name="Heckel D.G."/>
            <person name="Baxter S.W."/>
        </authorList>
    </citation>
    <scope>NUCLEOTIDE SEQUENCE [LARGE SCALE GENOMIC DNA]</scope>
    <source>
        <strain evidence="3 4">LV</strain>
        <tissue evidence="3">Single pupa</tissue>
    </source>
</reference>
<protein>
    <recommendedName>
        <fullName evidence="5">PDZ domain-containing protein</fullName>
    </recommendedName>
</protein>
<feature type="compositionally biased region" description="Polar residues" evidence="2">
    <location>
        <begin position="57"/>
        <end position="70"/>
    </location>
</feature>
<feature type="coiled-coil region" evidence="1">
    <location>
        <begin position="166"/>
        <end position="243"/>
    </location>
</feature>
<dbReference type="SUPFAM" id="SSF50156">
    <property type="entry name" value="PDZ domain-like"/>
    <property type="match status" value="1"/>
</dbReference>
<evidence type="ECO:0000256" key="2">
    <source>
        <dbReference type="SAM" id="MobiDB-lite"/>
    </source>
</evidence>
<feature type="region of interest" description="Disordered" evidence="2">
    <location>
        <begin position="616"/>
        <end position="794"/>
    </location>
</feature>
<feature type="compositionally biased region" description="Basic and acidic residues" evidence="2">
    <location>
        <begin position="749"/>
        <end position="762"/>
    </location>
</feature>
<feature type="compositionally biased region" description="Basic and acidic residues" evidence="2">
    <location>
        <begin position="674"/>
        <end position="693"/>
    </location>
</feature>
<sequence>MVTMVVPTCTGGAMSAVMSTLSMISGGRRAHRKLAHTSARKSGQFSDAGEERGPELQRQQRSASMQTLETSGAGVGNLESLEAKMASIEVSLAGARRRGGSGGVRDMGREFDALKAALNDKDTLIQNLKKQLSASLSAARLAAQASPAIKRSTSLDGSARLSPDERKALEERAAAVKADLETRKNNIQELKRRLEKTHVTDNIDSRIQAAELEYQVGREELELQALAEQARALQQLMQRAAAAAHSDSLYDAVRELGGCAALVSAEAREGAWGAALRGGAAHVDWSRENCLRAGDRLVEVNGVCVLSCSSETELSRAAAAAAPARLVILRSHHTGTSNHNLTQSEASSLRAELGLLRASSDEAERAKQELRADNTRLTHRISYLEDQVHELLASHKQLQPVSSNDSSCITVNKSKKNVTNISISSEPAGAGGARGELQVFQKGPDITALVARLPGLQGADAGLPVLRPRSNASGASSRAAASPRASPPPRAPSAHSDRTRMRHSLSHHCIHADYSAETDAAIRMIERNQRHMDKQRLRAERRARSEEDALRDAAPAAAPDPHRHIEIKKAADRIEESIKKTNWAERKTLSIIEQLKRSQRMRKLKKNDSAEDIQLEAERHHHHRIDGKVLENAHKSSRRSSRLHSRSAKSSEMESECSDFPGSELYHSSPRIDCGGHYRKHEERSRPDGEPKPRPTPPRKPLRLSLHKARSAHSLAHGSESEYSRPPSEAYLTSEVDTPSKKPVKRSHARDGGGRDGGRDAGRATPRPARKLLPGLSACEAPPPDRLYPDHAPLRKNSLVNTGKWC</sequence>
<feature type="compositionally biased region" description="Basic residues" evidence="2">
    <location>
        <begin position="635"/>
        <end position="647"/>
    </location>
</feature>
<evidence type="ECO:0008006" key="5">
    <source>
        <dbReference type="Google" id="ProtNLM"/>
    </source>
</evidence>
<dbReference type="Proteomes" id="UP000823941">
    <property type="component" value="Chromosome 10"/>
</dbReference>
<dbReference type="EMBL" id="JAHIBW010000010">
    <property type="protein sequence ID" value="KAG7307035.1"/>
    <property type="molecule type" value="Genomic_DNA"/>
</dbReference>
<feature type="region of interest" description="Disordered" evidence="2">
    <location>
        <begin position="33"/>
        <end position="75"/>
    </location>
</feature>
<name>A0ABQ7QPR1_PLUXY</name>
<feature type="compositionally biased region" description="Basic and acidic residues" evidence="2">
    <location>
        <begin position="528"/>
        <end position="551"/>
    </location>
</feature>
<evidence type="ECO:0000256" key="1">
    <source>
        <dbReference type="SAM" id="Coils"/>
    </source>
</evidence>
<gene>
    <name evidence="3" type="ORF">JYU34_007166</name>
</gene>
<feature type="region of interest" description="Disordered" evidence="2">
    <location>
        <begin position="528"/>
        <end position="561"/>
    </location>
</feature>
<dbReference type="Gene3D" id="2.30.42.10">
    <property type="match status" value="1"/>
</dbReference>
<organism evidence="3 4">
    <name type="scientific">Plutella xylostella</name>
    <name type="common">Diamondback moth</name>
    <name type="synonym">Plutella maculipennis</name>
    <dbReference type="NCBI Taxonomy" id="51655"/>
    <lineage>
        <taxon>Eukaryota</taxon>
        <taxon>Metazoa</taxon>
        <taxon>Ecdysozoa</taxon>
        <taxon>Arthropoda</taxon>
        <taxon>Hexapoda</taxon>
        <taxon>Insecta</taxon>
        <taxon>Pterygota</taxon>
        <taxon>Neoptera</taxon>
        <taxon>Endopterygota</taxon>
        <taxon>Lepidoptera</taxon>
        <taxon>Glossata</taxon>
        <taxon>Ditrysia</taxon>
        <taxon>Yponomeutoidea</taxon>
        <taxon>Plutellidae</taxon>
        <taxon>Plutella</taxon>
    </lineage>
</organism>
<evidence type="ECO:0000313" key="3">
    <source>
        <dbReference type="EMBL" id="KAG7307035.1"/>
    </source>
</evidence>
<feature type="region of interest" description="Disordered" evidence="2">
    <location>
        <begin position="462"/>
        <end position="504"/>
    </location>
</feature>
<feature type="compositionally biased region" description="Low complexity" evidence="2">
    <location>
        <begin position="467"/>
        <end position="484"/>
    </location>
</feature>
<dbReference type="InterPro" id="IPR036034">
    <property type="entry name" value="PDZ_sf"/>
</dbReference>
<proteinExistence type="predicted"/>
<keyword evidence="4" id="KW-1185">Reference proteome</keyword>
<feature type="coiled-coil region" evidence="1">
    <location>
        <begin position="353"/>
        <end position="387"/>
    </location>
</feature>
<feature type="compositionally biased region" description="Basic residues" evidence="2">
    <location>
        <begin position="700"/>
        <end position="711"/>
    </location>
</feature>